<dbReference type="RefSeq" id="WP_235130112.1">
    <property type="nucleotide sequence ID" value="NZ_JACSGT010000001.1"/>
</dbReference>
<reference evidence="2" key="1">
    <citation type="submission" date="2021-08" db="EMBL/GenBank/DDBJ databases">
        <title>Complete genome sequence of Chryseobacterium sp strain PS-8.</title>
        <authorList>
            <person name="Das S.K."/>
        </authorList>
    </citation>
    <scope>NUCLEOTIDE SEQUENCE</scope>
    <source>
        <strain evidence="2">PS-8</strain>
    </source>
</reference>
<dbReference type="EMBL" id="JACSGT010000001">
    <property type="protein sequence ID" value="MCF2218343.1"/>
    <property type="molecule type" value="Genomic_DNA"/>
</dbReference>
<evidence type="ECO:0000256" key="1">
    <source>
        <dbReference type="SAM" id="MobiDB-lite"/>
    </source>
</evidence>
<evidence type="ECO:0000313" key="3">
    <source>
        <dbReference type="Proteomes" id="UP001430374"/>
    </source>
</evidence>
<evidence type="ECO:0000313" key="2">
    <source>
        <dbReference type="EMBL" id="MCF2218343.1"/>
    </source>
</evidence>
<accession>A0ABS9C1A8</accession>
<comment type="caution">
    <text evidence="2">The sequence shown here is derived from an EMBL/GenBank/DDBJ whole genome shotgun (WGS) entry which is preliminary data.</text>
</comment>
<sequence length="496" mass="58062">MKQDHIIQKVFIEITVNNKEKGLSIKDDINSFLSMDVFPKIEKYLSTFEHRLEDHILQIPKLELNLDVKSSTLNSDLKNNIVQIFEEKLSEVTNPVLNSDEFTANNSEAYLMNNQEKILQSFIYFLERGSMPWWNSDKKSLSLLEPKVFNAIIQADHFQSSIISVFSKRNVQERIIHQLSDEQIAQLCNVILKDKALKINLESEIIQLISKLDQTNRIMVWRLILNILSRHLKSPTIHIEDYFLEEILKSETLSKDLFFVKNHFHNLKTVLKIFPIIKEAELIEKIENTFIKSDQNTKKTTKKNEQNFTETNDLVMQNSNNSEQKDEEIASDEGQYVQNAGLVLIHPFMKTFFEHCDLLDKKTNQLSDPELGAHLLHYIATGRINAPEYDMIFEKFLCNIPLHQPINRHIKLTRKHKTQVKNLIESVQHNWSAMKTSSAELLQNEFFQRPGKLVFSNHDCTLTVERKTQDILLERLSWGIGLVKLPWKDQFMFVNW</sequence>
<dbReference type="Proteomes" id="UP001430374">
    <property type="component" value="Unassembled WGS sequence"/>
</dbReference>
<gene>
    <name evidence="2" type="ORF">H9Q08_03415</name>
</gene>
<organism evidence="2 3">
    <name type="scientific">Chryseobacterium indicum</name>
    <dbReference type="NCBI Taxonomy" id="2766954"/>
    <lineage>
        <taxon>Bacteria</taxon>
        <taxon>Pseudomonadati</taxon>
        <taxon>Bacteroidota</taxon>
        <taxon>Flavobacteriia</taxon>
        <taxon>Flavobacteriales</taxon>
        <taxon>Weeksellaceae</taxon>
        <taxon>Chryseobacterium group</taxon>
        <taxon>Chryseobacterium</taxon>
    </lineage>
</organism>
<dbReference type="Pfam" id="PF19268">
    <property type="entry name" value="CIS_TMP"/>
    <property type="match status" value="1"/>
</dbReference>
<proteinExistence type="predicted"/>
<dbReference type="InterPro" id="IPR045538">
    <property type="entry name" value="CIS_TMP"/>
</dbReference>
<protein>
    <submittedName>
        <fullName evidence="2">Uncharacterized protein</fullName>
    </submittedName>
</protein>
<feature type="region of interest" description="Disordered" evidence="1">
    <location>
        <begin position="296"/>
        <end position="327"/>
    </location>
</feature>
<name>A0ABS9C1A8_9FLAO</name>
<keyword evidence="3" id="KW-1185">Reference proteome</keyword>